<dbReference type="RefSeq" id="WP_284353488.1">
    <property type="nucleotide sequence ID" value="NZ_BSKF01000002.1"/>
</dbReference>
<dbReference type="InterPro" id="IPR055804">
    <property type="entry name" value="DUF7380"/>
</dbReference>
<evidence type="ECO:0000313" key="4">
    <source>
        <dbReference type="Proteomes" id="UP001161257"/>
    </source>
</evidence>
<dbReference type="Pfam" id="PF13910">
    <property type="entry name" value="DUF4209"/>
    <property type="match status" value="1"/>
</dbReference>
<gene>
    <name evidence="3" type="ORF">PPUN14671_24090</name>
</gene>
<proteinExistence type="predicted"/>
<accession>A0AA37RD40</accession>
<dbReference type="Pfam" id="PF24098">
    <property type="entry name" value="DUF7380"/>
    <property type="match status" value="1"/>
</dbReference>
<dbReference type="Proteomes" id="UP001161257">
    <property type="component" value="Unassembled WGS sequence"/>
</dbReference>
<name>A0AA37RD40_PSEPU</name>
<organism evidence="3 4">
    <name type="scientific">Pseudomonas putida</name>
    <name type="common">Arthrobacter siderocapsulatus</name>
    <dbReference type="NCBI Taxonomy" id="303"/>
    <lineage>
        <taxon>Bacteria</taxon>
        <taxon>Pseudomonadati</taxon>
        <taxon>Pseudomonadota</taxon>
        <taxon>Gammaproteobacteria</taxon>
        <taxon>Pseudomonadales</taxon>
        <taxon>Pseudomonadaceae</taxon>
        <taxon>Pseudomonas</taxon>
    </lineage>
</organism>
<evidence type="ECO:0000259" key="1">
    <source>
        <dbReference type="Pfam" id="PF13910"/>
    </source>
</evidence>
<comment type="caution">
    <text evidence="3">The sequence shown here is derived from an EMBL/GenBank/DDBJ whole genome shotgun (WGS) entry which is preliminary data.</text>
</comment>
<dbReference type="InterPro" id="IPR025209">
    <property type="entry name" value="DUF4209"/>
</dbReference>
<feature type="domain" description="DUF4209" evidence="1">
    <location>
        <begin position="509"/>
        <end position="597"/>
    </location>
</feature>
<protein>
    <recommendedName>
        <fullName evidence="5">DUF4209 domain-containing protein</fullName>
    </recommendedName>
</protein>
<evidence type="ECO:0008006" key="5">
    <source>
        <dbReference type="Google" id="ProtNLM"/>
    </source>
</evidence>
<feature type="domain" description="DUF7380" evidence="2">
    <location>
        <begin position="10"/>
        <end position="178"/>
    </location>
</feature>
<evidence type="ECO:0000313" key="3">
    <source>
        <dbReference type="EMBL" id="GLO35576.1"/>
    </source>
</evidence>
<dbReference type="EMBL" id="BSKJ01000004">
    <property type="protein sequence ID" value="GLO35576.1"/>
    <property type="molecule type" value="Genomic_DNA"/>
</dbReference>
<evidence type="ECO:0000259" key="2">
    <source>
        <dbReference type="Pfam" id="PF24098"/>
    </source>
</evidence>
<reference evidence="3" key="1">
    <citation type="submission" date="2023-01" db="EMBL/GenBank/DDBJ databases">
        <title>Whole-genome sequence of Pseudomonas putida NBRC 14671.</title>
        <authorList>
            <person name="Morohoshi T."/>
            <person name="Someya N."/>
        </authorList>
    </citation>
    <scope>NUCLEOTIDE SEQUENCE</scope>
    <source>
        <strain evidence="3">NBRC 14671</strain>
    </source>
</reference>
<sequence>MSEHNPRYPEDTPLSVGAFCKSDFNQATSGIEPTYTALSGALTGLAKAASEAQKYEAARVWWLLADLCMMMLDTANRNEPFRPYLLIGDRHSMSPASMVDEDYLFFKDLVESLPEGLLKARVSDLLWITPGFKHIRHARAAIDGYATVPLNDEIWYQEGRECFQRALSLTKMIGRGDEGRLSNLTQAIMDAIERAIHQELPFAVGLVETVMDYQLEHPEVSALPEKVAELGRCFVSKQDIFRARQCFDTACKGFALFKRHLQAAKMTVAIAETWVSEAEVRGEQTHPIVAQNALENALQTYRAVPGAYRAELAVDTVLPALRKRIAEAGARVVEQMSLISTQTDITKLVKRTKRLIEGQSFGTALYHLANMYPFCSPAESRQGALKSLRTGIVSSLTEAVFFDETGRVIAKRPPLSFGTELTEEDEYTVQAKMVSEHLHTIRLSVRGGVLPALAIISEAHCVKEVDMVELAKASALVPPNRVHMVGKGLYWGFVGDFGMAAHFLIPQMEALIRHRMKEAGLNTSTSSADGIVTENGLSTLMDVEGVSELLGDDVAFEIRAVFCSPYGPNLRNTFAHGLLDDDQIYAESTVYAWWFMLKYVSGPFWETVPRT</sequence>
<dbReference type="AlphaFoldDB" id="A0AA37RD40"/>